<dbReference type="Pfam" id="PF00314">
    <property type="entry name" value="Thaumatin"/>
    <property type="match status" value="1"/>
</dbReference>
<keyword evidence="7" id="KW-1185">Reference proteome</keyword>
<evidence type="ECO:0000313" key="7">
    <source>
        <dbReference type="Proteomes" id="UP000257109"/>
    </source>
</evidence>
<comment type="caution">
    <text evidence="6">The sequence shown here is derived from an EMBL/GenBank/DDBJ whole genome shotgun (WGS) entry which is preliminary data.</text>
</comment>
<proteinExistence type="inferred from homology"/>
<dbReference type="Gene3D" id="2.60.110.10">
    <property type="entry name" value="Thaumatin"/>
    <property type="match status" value="1"/>
</dbReference>
<keyword evidence="3" id="KW-0964">Secreted</keyword>
<dbReference type="InterPro" id="IPR037176">
    <property type="entry name" value="Osmotin/thaumatin-like_sf"/>
</dbReference>
<evidence type="ECO:0000256" key="3">
    <source>
        <dbReference type="ARBA" id="ARBA00022525"/>
    </source>
</evidence>
<feature type="disulfide bond" evidence="5">
    <location>
        <begin position="194"/>
        <end position="209"/>
    </location>
</feature>
<feature type="disulfide bond" evidence="5">
    <location>
        <begin position="73"/>
        <end position="272"/>
    </location>
</feature>
<dbReference type="PRINTS" id="PR00347">
    <property type="entry name" value="THAUMATIN"/>
</dbReference>
<feature type="disulfide bond" evidence="5">
    <location>
        <begin position="223"/>
        <end position="233"/>
    </location>
</feature>
<evidence type="ECO:0000256" key="4">
    <source>
        <dbReference type="ARBA" id="ARBA00023157"/>
    </source>
</evidence>
<reference evidence="6" key="1">
    <citation type="submission" date="2018-05" db="EMBL/GenBank/DDBJ databases">
        <title>Draft genome of Mucuna pruriens seed.</title>
        <authorList>
            <person name="Nnadi N.E."/>
            <person name="Vos R."/>
            <person name="Hasami M.H."/>
            <person name="Devisetty U.K."/>
            <person name="Aguiy J.C."/>
        </authorList>
    </citation>
    <scope>NUCLEOTIDE SEQUENCE [LARGE SCALE GENOMIC DNA]</scope>
    <source>
        <strain evidence="6">JCA_2017</strain>
    </source>
</reference>
<dbReference type="OrthoDB" id="430315at2759"/>
<feature type="disulfide bond" evidence="5">
    <location>
        <begin position="213"/>
        <end position="222"/>
    </location>
</feature>
<feature type="disulfide bond" evidence="5">
    <location>
        <begin position="181"/>
        <end position="262"/>
    </location>
</feature>
<gene>
    <name evidence="6" type="ORF">CR513_49090</name>
</gene>
<evidence type="ECO:0000256" key="5">
    <source>
        <dbReference type="PIRSR" id="PIRSR002703-1"/>
    </source>
</evidence>
<evidence type="ECO:0000256" key="2">
    <source>
        <dbReference type="ARBA" id="ARBA00010607"/>
    </source>
</evidence>
<dbReference type="PROSITE" id="PS51367">
    <property type="entry name" value="THAUMATIN_2"/>
    <property type="match status" value="1"/>
</dbReference>
<feature type="disulfide bond" evidence="5">
    <location>
        <begin position="186"/>
        <end position="246"/>
    </location>
</feature>
<feature type="disulfide bond" evidence="5">
    <location>
        <begin position="131"/>
        <end position="137"/>
    </location>
</feature>
<dbReference type="GO" id="GO:0005576">
    <property type="term" value="C:extracellular region"/>
    <property type="evidence" value="ECO:0007669"/>
    <property type="project" value="UniProtKB-SubCell"/>
</dbReference>
<comment type="similarity">
    <text evidence="2">Belongs to the thaumatin family.</text>
</comment>
<dbReference type="InterPro" id="IPR001938">
    <property type="entry name" value="Thaumatin"/>
</dbReference>
<dbReference type="PIRSF" id="PIRSF002703">
    <property type="entry name" value="Thaumatin"/>
    <property type="match status" value="1"/>
</dbReference>
<feature type="disulfide bond" evidence="5">
    <location>
        <begin position="116"/>
        <end position="126"/>
    </location>
</feature>
<dbReference type="CDD" id="cd09218">
    <property type="entry name" value="TLP-PA"/>
    <property type="match status" value="1"/>
</dbReference>
<keyword evidence="4 5" id="KW-1015">Disulfide bond</keyword>
<accession>A0A371EZS9</accession>
<dbReference type="AlphaFoldDB" id="A0A371EZS9"/>
<feature type="non-terminal residue" evidence="6">
    <location>
        <position position="1"/>
    </location>
</feature>
<sequence length="321" mass="34628">MRNVSKVSSEILALSKEERLLELSVLILHLTASHPMHARQIYVRQLETINLICWVAAPEPCGSNKTITIVNFCKETIWPGMTGSDNFSGDVLSPGESTVHTAPVGWSGRIWARTGCNFDKNGNGNCQTGGCGTNINCTIPGSPPATIAEFTLGEPDFYDVSLVDGFNLPVTVKAVNGTGNCSIAGCDGDLRKKCPSQLASKQGDKVIACRSACDVFNTDEYCCRGTYGNPATCLSSNYSSIFKQVCPAAYSFAHDDPSITTCSGADFIVTFCGLRNQTECSYHGKTVACNESKTCKVIPQGWLALMLPLFCFGFCCFIDFY</sequence>
<name>A0A371EZS9_MUCPR</name>
<comment type="subcellular location">
    <subcellularLocation>
        <location evidence="1">Secreted</location>
    </subcellularLocation>
</comment>
<evidence type="ECO:0000313" key="6">
    <source>
        <dbReference type="EMBL" id="RDX71548.1"/>
    </source>
</evidence>
<dbReference type="Proteomes" id="UP000257109">
    <property type="component" value="Unassembled WGS sequence"/>
</dbReference>
<evidence type="ECO:0000256" key="1">
    <source>
        <dbReference type="ARBA" id="ARBA00004613"/>
    </source>
</evidence>
<protein>
    <submittedName>
        <fullName evidence="6">Thaumatin-like protein</fullName>
    </submittedName>
</protein>
<dbReference type="SMART" id="SM00205">
    <property type="entry name" value="THN"/>
    <property type="match status" value="1"/>
</dbReference>
<dbReference type="EMBL" id="QJKJ01011289">
    <property type="protein sequence ID" value="RDX71548.1"/>
    <property type="molecule type" value="Genomic_DNA"/>
</dbReference>
<dbReference type="FunFam" id="2.60.110.10:FF:000002">
    <property type="entry name" value="Thaumatin-like protein 1a"/>
    <property type="match status" value="1"/>
</dbReference>
<organism evidence="6 7">
    <name type="scientific">Mucuna pruriens</name>
    <name type="common">Velvet bean</name>
    <name type="synonym">Dolichos pruriens</name>
    <dbReference type="NCBI Taxonomy" id="157652"/>
    <lineage>
        <taxon>Eukaryota</taxon>
        <taxon>Viridiplantae</taxon>
        <taxon>Streptophyta</taxon>
        <taxon>Embryophyta</taxon>
        <taxon>Tracheophyta</taxon>
        <taxon>Spermatophyta</taxon>
        <taxon>Magnoliopsida</taxon>
        <taxon>eudicotyledons</taxon>
        <taxon>Gunneridae</taxon>
        <taxon>Pentapetalae</taxon>
        <taxon>rosids</taxon>
        <taxon>fabids</taxon>
        <taxon>Fabales</taxon>
        <taxon>Fabaceae</taxon>
        <taxon>Papilionoideae</taxon>
        <taxon>50 kb inversion clade</taxon>
        <taxon>NPAAA clade</taxon>
        <taxon>indigoferoid/millettioid clade</taxon>
        <taxon>Phaseoleae</taxon>
        <taxon>Mucuna</taxon>
    </lineage>
</organism>
<dbReference type="PANTHER" id="PTHR31048">
    <property type="entry name" value="OS03G0233200 PROTEIN"/>
    <property type="match status" value="1"/>
</dbReference>
<dbReference type="SUPFAM" id="SSF49870">
    <property type="entry name" value="Osmotin, thaumatin-like protein"/>
    <property type="match status" value="1"/>
</dbReference>